<accession>A0A2A6D1D1</accession>
<dbReference type="AlphaFoldDB" id="A0A2A6D1D1"/>
<proteinExistence type="predicted"/>
<name>A0A2A6D1D1_PRIPA</name>
<gene>
    <name evidence="1" type="primary">WBGene00277807</name>
</gene>
<protein>
    <submittedName>
        <fullName evidence="1">Uncharacterized protein</fullName>
    </submittedName>
</protein>
<evidence type="ECO:0000313" key="1">
    <source>
        <dbReference type="EnsemblMetazoa" id="PPA39438.1"/>
    </source>
</evidence>
<organism evidence="1 2">
    <name type="scientific">Pristionchus pacificus</name>
    <name type="common">Parasitic nematode worm</name>
    <dbReference type="NCBI Taxonomy" id="54126"/>
    <lineage>
        <taxon>Eukaryota</taxon>
        <taxon>Metazoa</taxon>
        <taxon>Ecdysozoa</taxon>
        <taxon>Nematoda</taxon>
        <taxon>Chromadorea</taxon>
        <taxon>Rhabditida</taxon>
        <taxon>Rhabditina</taxon>
        <taxon>Diplogasteromorpha</taxon>
        <taxon>Diplogasteroidea</taxon>
        <taxon>Neodiplogasteridae</taxon>
        <taxon>Pristionchus</taxon>
    </lineage>
</organism>
<dbReference type="EnsemblMetazoa" id="PPA39438.1">
    <property type="protein sequence ID" value="PPA39438.1"/>
    <property type="gene ID" value="WBGene00277807"/>
</dbReference>
<accession>A0A8R1US50</accession>
<sequence length="95" mass="11307">MVLSSSVPLKTFCALHLCTPMKWKKVDVVLEVMENGERKNFTDSVDLIEVCEFDFGAQHVEQEKYKREQQLRKVQEQFDEFAQYRDKLTNNRPHQ</sequence>
<evidence type="ECO:0000313" key="2">
    <source>
        <dbReference type="Proteomes" id="UP000005239"/>
    </source>
</evidence>
<dbReference type="Proteomes" id="UP000005239">
    <property type="component" value="Unassembled WGS sequence"/>
</dbReference>
<reference evidence="2" key="1">
    <citation type="journal article" date="2008" name="Nat. Genet.">
        <title>The Pristionchus pacificus genome provides a unique perspective on nematode lifestyle and parasitism.</title>
        <authorList>
            <person name="Dieterich C."/>
            <person name="Clifton S.W."/>
            <person name="Schuster L.N."/>
            <person name="Chinwalla A."/>
            <person name="Delehaunty K."/>
            <person name="Dinkelacker I."/>
            <person name="Fulton L."/>
            <person name="Fulton R."/>
            <person name="Godfrey J."/>
            <person name="Minx P."/>
            <person name="Mitreva M."/>
            <person name="Roeseler W."/>
            <person name="Tian H."/>
            <person name="Witte H."/>
            <person name="Yang S.P."/>
            <person name="Wilson R.K."/>
            <person name="Sommer R.J."/>
        </authorList>
    </citation>
    <scope>NUCLEOTIDE SEQUENCE [LARGE SCALE GENOMIC DNA]</scope>
    <source>
        <strain evidence="2">PS312</strain>
    </source>
</reference>
<keyword evidence="2" id="KW-1185">Reference proteome</keyword>
<reference evidence="1" key="2">
    <citation type="submission" date="2022-06" db="UniProtKB">
        <authorList>
            <consortium name="EnsemblMetazoa"/>
        </authorList>
    </citation>
    <scope>IDENTIFICATION</scope>
    <source>
        <strain evidence="1">PS312</strain>
    </source>
</reference>